<dbReference type="InterPro" id="IPR025980">
    <property type="entry name" value="ATP-Sase_PUA-like_dom"/>
</dbReference>
<dbReference type="PANTHER" id="PTHR11055">
    <property type="entry name" value="BIFUNCTIONAL 3'-PHOSPHOADENOSINE 5'-PHOSPHOSULFATE SYNTHASE"/>
    <property type="match status" value="1"/>
</dbReference>
<dbReference type="EMBL" id="JAUCMV010000005">
    <property type="protein sequence ID" value="KAK0399256.1"/>
    <property type="molecule type" value="Genomic_DNA"/>
</dbReference>
<reference evidence="12" key="1">
    <citation type="submission" date="2023-06" db="EMBL/GenBank/DDBJ databases">
        <title>Genomic analysis of the entomopathogenic nematode Steinernema hermaphroditum.</title>
        <authorList>
            <person name="Schwarz E.M."/>
            <person name="Heppert J.K."/>
            <person name="Baniya A."/>
            <person name="Schwartz H.T."/>
            <person name="Tan C.-H."/>
            <person name="Antoshechkin I."/>
            <person name="Sternberg P.W."/>
            <person name="Goodrich-Blair H."/>
            <person name="Dillman A.R."/>
        </authorList>
    </citation>
    <scope>NUCLEOTIDE SEQUENCE</scope>
    <source>
        <strain evidence="12">PS9179</strain>
        <tissue evidence="12">Whole animal</tissue>
    </source>
</reference>
<dbReference type="Pfam" id="PF14306">
    <property type="entry name" value="PUA_2"/>
    <property type="match status" value="1"/>
</dbReference>
<dbReference type="CDD" id="cd00517">
    <property type="entry name" value="ATPS"/>
    <property type="match status" value="1"/>
</dbReference>
<dbReference type="InterPro" id="IPR024951">
    <property type="entry name" value="Sulfurylase_cat_dom"/>
</dbReference>
<dbReference type="Gene3D" id="3.40.50.300">
    <property type="entry name" value="P-loop containing nucleotide triphosphate hydrolases"/>
    <property type="match status" value="1"/>
</dbReference>
<evidence type="ECO:0000256" key="6">
    <source>
        <dbReference type="ARBA" id="ARBA00022741"/>
    </source>
</evidence>
<dbReference type="InterPro" id="IPR015947">
    <property type="entry name" value="PUA-like_sf"/>
</dbReference>
<proteinExistence type="inferred from homology"/>
<comment type="similarity">
    <text evidence="3">In the C-terminal section; belongs to the sulfate adenylyltransferase family.</text>
</comment>
<evidence type="ECO:0000313" key="12">
    <source>
        <dbReference type="EMBL" id="KAK0399256.1"/>
    </source>
</evidence>
<dbReference type="FunFam" id="3.40.50.620:FF:000006">
    <property type="entry name" value="bifunctional 3'-phosphoadenosine 5'-phosphosulfate synthase 1"/>
    <property type="match status" value="1"/>
</dbReference>
<feature type="domain" description="Sulphate adenylyltransferase catalytic" evidence="10">
    <location>
        <begin position="434"/>
        <end position="655"/>
    </location>
</feature>
<feature type="domain" description="ATP-sulfurylase PUA-like" evidence="11">
    <location>
        <begin position="246"/>
        <end position="425"/>
    </location>
</feature>
<dbReference type="InterPro" id="IPR002650">
    <property type="entry name" value="Sulphate_adenylyltransferase"/>
</dbReference>
<evidence type="ECO:0000256" key="1">
    <source>
        <dbReference type="ARBA" id="ARBA00005050"/>
    </source>
</evidence>
<evidence type="ECO:0000256" key="2">
    <source>
        <dbReference type="ARBA" id="ARBA00007268"/>
    </source>
</evidence>
<dbReference type="NCBIfam" id="NF003013">
    <property type="entry name" value="PRK03846.1"/>
    <property type="match status" value="1"/>
</dbReference>
<evidence type="ECO:0000259" key="10">
    <source>
        <dbReference type="Pfam" id="PF01747"/>
    </source>
</evidence>
<evidence type="ECO:0000256" key="7">
    <source>
        <dbReference type="ARBA" id="ARBA00022777"/>
    </source>
</evidence>
<comment type="pathway">
    <text evidence="1">Sulfur metabolism; sulfate assimilation.</text>
</comment>
<keyword evidence="13" id="KW-1185">Reference proteome</keyword>
<evidence type="ECO:0000259" key="9">
    <source>
        <dbReference type="Pfam" id="PF01583"/>
    </source>
</evidence>
<keyword evidence="6" id="KW-0547">Nucleotide-binding</keyword>
<dbReference type="SUPFAM" id="SSF52374">
    <property type="entry name" value="Nucleotidylyl transferase"/>
    <property type="match status" value="1"/>
</dbReference>
<gene>
    <name evidence="12" type="ORF">QR680_002963</name>
</gene>
<dbReference type="GO" id="GO:0004020">
    <property type="term" value="F:adenylylsulfate kinase activity"/>
    <property type="evidence" value="ECO:0007669"/>
    <property type="project" value="InterPro"/>
</dbReference>
<keyword evidence="4" id="KW-0808">Transferase</keyword>
<dbReference type="Pfam" id="PF01747">
    <property type="entry name" value="ATP-sulfurylase"/>
    <property type="match status" value="1"/>
</dbReference>
<evidence type="ECO:0000256" key="3">
    <source>
        <dbReference type="ARBA" id="ARBA00009290"/>
    </source>
</evidence>
<dbReference type="Proteomes" id="UP001175271">
    <property type="component" value="Unassembled WGS sequence"/>
</dbReference>
<comment type="similarity">
    <text evidence="2">In the N-terminal section; belongs to the APS kinase family.</text>
</comment>
<dbReference type="InterPro" id="IPR059117">
    <property type="entry name" value="APS_kinase_dom"/>
</dbReference>
<evidence type="ECO:0000256" key="8">
    <source>
        <dbReference type="ARBA" id="ARBA00022840"/>
    </source>
</evidence>
<dbReference type="SUPFAM" id="SSF88697">
    <property type="entry name" value="PUA domain-like"/>
    <property type="match status" value="1"/>
</dbReference>
<dbReference type="AlphaFoldDB" id="A0AA39LIS8"/>
<dbReference type="GO" id="GO:0004781">
    <property type="term" value="F:sulfate adenylyltransferase (ATP) activity"/>
    <property type="evidence" value="ECO:0007669"/>
    <property type="project" value="InterPro"/>
</dbReference>
<dbReference type="InterPro" id="IPR027417">
    <property type="entry name" value="P-loop_NTPase"/>
</dbReference>
<dbReference type="GO" id="GO:0000103">
    <property type="term" value="P:sulfate assimilation"/>
    <property type="evidence" value="ECO:0007669"/>
    <property type="project" value="InterPro"/>
</dbReference>
<dbReference type="Pfam" id="PF01583">
    <property type="entry name" value="APS_kinase"/>
    <property type="match status" value="1"/>
</dbReference>
<name>A0AA39LIS8_9BILA</name>
<dbReference type="NCBIfam" id="TIGR00455">
    <property type="entry name" value="apsK"/>
    <property type="match status" value="1"/>
</dbReference>
<organism evidence="12 13">
    <name type="scientific">Steinernema hermaphroditum</name>
    <dbReference type="NCBI Taxonomy" id="289476"/>
    <lineage>
        <taxon>Eukaryota</taxon>
        <taxon>Metazoa</taxon>
        <taxon>Ecdysozoa</taxon>
        <taxon>Nematoda</taxon>
        <taxon>Chromadorea</taxon>
        <taxon>Rhabditida</taxon>
        <taxon>Tylenchina</taxon>
        <taxon>Panagrolaimomorpha</taxon>
        <taxon>Strongyloidoidea</taxon>
        <taxon>Steinernematidae</taxon>
        <taxon>Steinernema</taxon>
    </lineage>
</organism>
<feature type="domain" description="APS kinase" evidence="9">
    <location>
        <begin position="59"/>
        <end position="211"/>
    </location>
</feature>
<protein>
    <submittedName>
        <fullName evidence="12">Uncharacterized protein</fullName>
    </submittedName>
</protein>
<dbReference type="InterPro" id="IPR002891">
    <property type="entry name" value="APS"/>
</dbReference>
<dbReference type="HAMAP" id="MF_00065">
    <property type="entry name" value="Adenylyl_sulf_kinase"/>
    <property type="match status" value="1"/>
</dbReference>
<keyword evidence="5" id="KW-0548">Nucleotidyltransferase</keyword>
<sequence length="666" mass="74201">MGSLSPLNNTENICSPTLPSPPKRVRIMSATICKDVVLQEHKVSREERARCLGSYPGFRGCTVWFTGLSGAGKTTIAFGVEKILIEMGIQNYCLDGDNVRHGLCKNLGFSASDRSENIRRVAETAKILADSGSVALASFISPFKNDREEAKEIHKKGRLPFFEIYVNTSLEICEKRDPKKLYKRARAGKIPEFTGIDSAYEAPETPDLVVNAGIDDEEACVQKVLEFLNEKGIIPDEAMTKFFGIPLTPLLVENESEVKDYNSRAAEMPKIELGEIDVQWLQVLAEGWASPLKGFMRERQYLQCLFYGQLLDTERDCTVPSDGSIQIRKDGLRHEPMNQSVPIVLPIDASTKSAISLDGSLAKEIALIRNGEVLAILCDPEVYPHRKNERVCRTYGTNDNRHPGVKQVLDSGDWLLGGDLKVLKRIVFNDGLDEYRKTPAELRKRFSEAECDVIFAFQLRNPIHNGHALLMKHTRDQLLQRYKNPMLLLHPLGGWTKDDDVPLPVRIQQHLAVLEEGVLDQSWTELAIFPSPMLYAGPTEVQWHARARLAAGVNAYIVGRDPAGIQDPANPSEALYDVTHGAKVLSMAPGLPELEIIPFKVAAYDKKNGCMAFIDKDRSEDFVSISGTKMRGFARNGEEPPQGFMAPKAWKVLSSYYQSLNGNASK</sequence>
<keyword evidence="7" id="KW-0418">Kinase</keyword>
<evidence type="ECO:0000256" key="5">
    <source>
        <dbReference type="ARBA" id="ARBA00022695"/>
    </source>
</evidence>
<keyword evidence="8" id="KW-0067">ATP-binding</keyword>
<evidence type="ECO:0000259" key="11">
    <source>
        <dbReference type="Pfam" id="PF14306"/>
    </source>
</evidence>
<evidence type="ECO:0000256" key="4">
    <source>
        <dbReference type="ARBA" id="ARBA00022679"/>
    </source>
</evidence>
<dbReference type="SUPFAM" id="SSF52540">
    <property type="entry name" value="P-loop containing nucleoside triphosphate hydrolases"/>
    <property type="match status" value="1"/>
</dbReference>
<dbReference type="Gene3D" id="3.40.50.620">
    <property type="entry name" value="HUPs"/>
    <property type="match status" value="1"/>
</dbReference>
<dbReference type="GO" id="GO:0005524">
    <property type="term" value="F:ATP binding"/>
    <property type="evidence" value="ECO:0007669"/>
    <property type="project" value="UniProtKB-KW"/>
</dbReference>
<comment type="caution">
    <text evidence="12">The sequence shown here is derived from an EMBL/GenBank/DDBJ whole genome shotgun (WGS) entry which is preliminary data.</text>
</comment>
<dbReference type="GO" id="GO:0050428">
    <property type="term" value="P:3'-phosphoadenosine 5'-phosphosulfate biosynthetic process"/>
    <property type="evidence" value="ECO:0007669"/>
    <property type="project" value="TreeGrafter"/>
</dbReference>
<evidence type="ECO:0000313" key="13">
    <source>
        <dbReference type="Proteomes" id="UP001175271"/>
    </source>
</evidence>
<dbReference type="PANTHER" id="PTHR11055:SF1">
    <property type="entry name" value="PAPS SYNTHETASE, ISOFORM D"/>
    <property type="match status" value="1"/>
</dbReference>
<dbReference type="CDD" id="cd02027">
    <property type="entry name" value="APSK"/>
    <property type="match status" value="1"/>
</dbReference>
<dbReference type="Gene3D" id="3.10.400.10">
    <property type="entry name" value="Sulfate adenylyltransferase"/>
    <property type="match status" value="1"/>
</dbReference>
<accession>A0AA39LIS8</accession>
<dbReference type="InterPro" id="IPR014729">
    <property type="entry name" value="Rossmann-like_a/b/a_fold"/>
</dbReference>